<dbReference type="InterPro" id="IPR032820">
    <property type="entry name" value="ATPase_put"/>
</dbReference>
<feature type="transmembrane region" description="Helical" evidence="1">
    <location>
        <begin position="44"/>
        <end position="65"/>
    </location>
</feature>
<name>A0A0A5HS44_9BACI</name>
<dbReference type="RefSeq" id="WP_052127234.1">
    <property type="nucleotide sequence ID" value="NZ_AVPG01000013.1"/>
</dbReference>
<organism evidence="2 3">
    <name type="scientific">Pontibacillus litoralis JSM 072002</name>
    <dbReference type="NCBI Taxonomy" id="1385512"/>
    <lineage>
        <taxon>Bacteria</taxon>
        <taxon>Bacillati</taxon>
        <taxon>Bacillota</taxon>
        <taxon>Bacilli</taxon>
        <taxon>Bacillales</taxon>
        <taxon>Bacillaceae</taxon>
        <taxon>Pontibacillus</taxon>
    </lineage>
</organism>
<keyword evidence="3" id="KW-1185">Reference proteome</keyword>
<reference evidence="2 3" key="1">
    <citation type="submission" date="2013-08" db="EMBL/GenBank/DDBJ databases">
        <authorList>
            <person name="Huang J."/>
            <person name="Wang G."/>
        </authorList>
    </citation>
    <scope>NUCLEOTIDE SEQUENCE [LARGE SCALE GENOMIC DNA]</scope>
    <source>
        <strain evidence="2 3">JSM 072002</strain>
    </source>
</reference>
<keyword evidence="1" id="KW-0472">Membrane</keyword>
<keyword evidence="1" id="KW-1133">Transmembrane helix</keyword>
<accession>A0A0A5HS44</accession>
<dbReference type="EMBL" id="AVPG01000013">
    <property type="protein sequence ID" value="KGX86447.1"/>
    <property type="molecule type" value="Genomic_DNA"/>
</dbReference>
<feature type="transmembrane region" description="Helical" evidence="1">
    <location>
        <begin position="12"/>
        <end position="32"/>
    </location>
</feature>
<dbReference type="OrthoDB" id="282803at2"/>
<evidence type="ECO:0000256" key="1">
    <source>
        <dbReference type="SAM" id="Phobius"/>
    </source>
</evidence>
<gene>
    <name evidence="2" type="ORF">N784_04650</name>
</gene>
<proteinExistence type="predicted"/>
<dbReference type="Proteomes" id="UP000030401">
    <property type="component" value="Unassembled WGS sequence"/>
</dbReference>
<dbReference type="AlphaFoldDB" id="A0A0A5HS44"/>
<evidence type="ECO:0000313" key="2">
    <source>
        <dbReference type="EMBL" id="KGX86447.1"/>
    </source>
</evidence>
<protein>
    <submittedName>
        <fullName evidence="2">Membrane protein</fullName>
    </submittedName>
</protein>
<dbReference type="Pfam" id="PF09527">
    <property type="entry name" value="ATPase_gene1"/>
    <property type="match status" value="1"/>
</dbReference>
<sequence length="91" mass="9844">MSKDQNPFQAMALTSGILSQLAGCSLIGIFIGRWADDYFSTSPLFLIVGLLIGLAAGTYGTIYLVRKYTGEDVDVRSAVSNNDETSKKMDD</sequence>
<evidence type="ECO:0000313" key="3">
    <source>
        <dbReference type="Proteomes" id="UP000030401"/>
    </source>
</evidence>
<keyword evidence="1" id="KW-0812">Transmembrane</keyword>
<comment type="caution">
    <text evidence="2">The sequence shown here is derived from an EMBL/GenBank/DDBJ whole genome shotgun (WGS) entry which is preliminary data.</text>
</comment>
<dbReference type="eggNOG" id="COG5336">
    <property type="taxonomic scope" value="Bacteria"/>
</dbReference>
<dbReference type="STRING" id="1385512.N784_04650"/>